<dbReference type="AlphaFoldDB" id="A0AAV7G2D2"/>
<gene>
    <name evidence="2" type="ORF">IEQ34_020549</name>
</gene>
<reference evidence="2 3" key="1">
    <citation type="journal article" date="2021" name="Hortic Res">
        <title>Chromosome-scale assembly of the Dendrobium chrysotoxum genome enhances the understanding of orchid evolution.</title>
        <authorList>
            <person name="Zhang Y."/>
            <person name="Zhang G.Q."/>
            <person name="Zhang D."/>
            <person name="Liu X.D."/>
            <person name="Xu X.Y."/>
            <person name="Sun W.H."/>
            <person name="Yu X."/>
            <person name="Zhu X."/>
            <person name="Wang Z.W."/>
            <person name="Zhao X."/>
            <person name="Zhong W.Y."/>
            <person name="Chen H."/>
            <person name="Yin W.L."/>
            <person name="Huang T."/>
            <person name="Niu S.C."/>
            <person name="Liu Z.J."/>
        </authorList>
    </citation>
    <scope>NUCLEOTIDE SEQUENCE [LARGE SCALE GENOMIC DNA]</scope>
    <source>
        <strain evidence="2">Lindl</strain>
    </source>
</reference>
<accession>A0AAV7G2D2</accession>
<keyword evidence="3" id="KW-1185">Reference proteome</keyword>
<dbReference type="EMBL" id="JAGFBR010000018">
    <property type="protein sequence ID" value="KAH0449857.1"/>
    <property type="molecule type" value="Genomic_DNA"/>
</dbReference>
<sequence length="211" mass="23948">MQFLQVSISSSLDQYSTLSIYYLIQHDVESRFADSVVTKQLIPYQGFQLLTPPIIQIIASRGSERFCEEPYATIINVVCEFFANKKVAVDNRCYVRGKWVTFDFVSINNYSAFFNTPINPDDILNVLCGPESTTSWKKDNRIINFPASFITQTSNKVTRDRALLNYSIQMGYNIDVGKPIFLSTMYMIRGTTSVGLGHVDLYFHSSALEGL</sequence>
<name>A0AAV7G2D2_DENCH</name>
<dbReference type="InterPro" id="IPR046796">
    <property type="entry name" value="Transposase_32_dom"/>
</dbReference>
<organism evidence="2 3">
    <name type="scientific">Dendrobium chrysotoxum</name>
    <name type="common">Orchid</name>
    <dbReference type="NCBI Taxonomy" id="161865"/>
    <lineage>
        <taxon>Eukaryota</taxon>
        <taxon>Viridiplantae</taxon>
        <taxon>Streptophyta</taxon>
        <taxon>Embryophyta</taxon>
        <taxon>Tracheophyta</taxon>
        <taxon>Spermatophyta</taxon>
        <taxon>Magnoliopsida</taxon>
        <taxon>Liliopsida</taxon>
        <taxon>Asparagales</taxon>
        <taxon>Orchidaceae</taxon>
        <taxon>Epidendroideae</taxon>
        <taxon>Malaxideae</taxon>
        <taxon>Dendrobiinae</taxon>
        <taxon>Dendrobium</taxon>
    </lineage>
</organism>
<dbReference type="Proteomes" id="UP000775213">
    <property type="component" value="Unassembled WGS sequence"/>
</dbReference>
<comment type="caution">
    <text evidence="2">The sequence shown here is derived from an EMBL/GenBank/DDBJ whole genome shotgun (WGS) entry which is preliminary data.</text>
</comment>
<protein>
    <recommendedName>
        <fullName evidence="1">Putative plant transposon protein domain-containing protein</fullName>
    </recommendedName>
</protein>
<evidence type="ECO:0000313" key="2">
    <source>
        <dbReference type="EMBL" id="KAH0449857.1"/>
    </source>
</evidence>
<feature type="domain" description="Putative plant transposon protein" evidence="1">
    <location>
        <begin position="61"/>
        <end position="204"/>
    </location>
</feature>
<proteinExistence type="predicted"/>
<dbReference type="Pfam" id="PF20167">
    <property type="entry name" value="Transposase_32"/>
    <property type="match status" value="1"/>
</dbReference>
<evidence type="ECO:0000259" key="1">
    <source>
        <dbReference type="Pfam" id="PF20167"/>
    </source>
</evidence>
<evidence type="ECO:0000313" key="3">
    <source>
        <dbReference type="Proteomes" id="UP000775213"/>
    </source>
</evidence>